<comment type="caution">
    <text evidence="6">The sequence shown here is derived from an EMBL/GenBank/DDBJ whole genome shotgun (WGS) entry which is preliminary data.</text>
</comment>
<feature type="transmembrane region" description="Helical" evidence="5">
    <location>
        <begin position="240"/>
        <end position="264"/>
    </location>
</feature>
<dbReference type="Pfam" id="PF13520">
    <property type="entry name" value="AA_permease_2"/>
    <property type="match status" value="1"/>
</dbReference>
<feature type="transmembrane region" description="Helical" evidence="5">
    <location>
        <begin position="276"/>
        <end position="298"/>
    </location>
</feature>
<dbReference type="PIRSF" id="PIRSF006060">
    <property type="entry name" value="AA_transporter"/>
    <property type="match status" value="1"/>
</dbReference>
<proteinExistence type="predicted"/>
<dbReference type="GO" id="GO:0015179">
    <property type="term" value="F:L-amino acid transmembrane transporter activity"/>
    <property type="evidence" value="ECO:0007669"/>
    <property type="project" value="TreeGrafter"/>
</dbReference>
<evidence type="ECO:0000313" key="7">
    <source>
        <dbReference type="Proteomes" id="UP000807353"/>
    </source>
</evidence>
<dbReference type="FunFam" id="1.20.1740.10:FF:000025">
    <property type="entry name" value="High-affinity methionine permease"/>
    <property type="match status" value="1"/>
</dbReference>
<evidence type="ECO:0000256" key="5">
    <source>
        <dbReference type="SAM" id="Phobius"/>
    </source>
</evidence>
<dbReference type="AlphaFoldDB" id="A0A9P5Y0B8"/>
<dbReference type="OrthoDB" id="5982228at2759"/>
<feature type="transmembrane region" description="Helical" evidence="5">
    <location>
        <begin position="373"/>
        <end position="394"/>
    </location>
</feature>
<keyword evidence="7" id="KW-1185">Reference proteome</keyword>
<protein>
    <submittedName>
        <fullName evidence="6">High affinity methionine permease</fullName>
    </submittedName>
</protein>
<feature type="transmembrane region" description="Helical" evidence="5">
    <location>
        <begin position="439"/>
        <end position="459"/>
    </location>
</feature>
<keyword evidence="3 5" id="KW-1133">Transmembrane helix</keyword>
<evidence type="ECO:0000256" key="1">
    <source>
        <dbReference type="ARBA" id="ARBA00004141"/>
    </source>
</evidence>
<dbReference type="PANTHER" id="PTHR11785">
    <property type="entry name" value="AMINO ACID TRANSPORTER"/>
    <property type="match status" value="1"/>
</dbReference>
<keyword evidence="2 5" id="KW-0812">Transmembrane</keyword>
<dbReference type="EMBL" id="MU150300">
    <property type="protein sequence ID" value="KAF9460354.1"/>
    <property type="molecule type" value="Genomic_DNA"/>
</dbReference>
<keyword evidence="4 5" id="KW-0472">Membrane</keyword>
<name>A0A9P5Y0B8_9AGAR</name>
<reference evidence="6" key="1">
    <citation type="submission" date="2020-11" db="EMBL/GenBank/DDBJ databases">
        <authorList>
            <consortium name="DOE Joint Genome Institute"/>
            <person name="Ahrendt S."/>
            <person name="Riley R."/>
            <person name="Andreopoulos W."/>
            <person name="Labutti K."/>
            <person name="Pangilinan J."/>
            <person name="Ruiz-Duenas F.J."/>
            <person name="Barrasa J.M."/>
            <person name="Sanchez-Garcia M."/>
            <person name="Camarero S."/>
            <person name="Miyauchi S."/>
            <person name="Serrano A."/>
            <person name="Linde D."/>
            <person name="Babiker R."/>
            <person name="Drula E."/>
            <person name="Ayuso-Fernandez I."/>
            <person name="Pacheco R."/>
            <person name="Padilla G."/>
            <person name="Ferreira P."/>
            <person name="Barriuso J."/>
            <person name="Kellner H."/>
            <person name="Castanera R."/>
            <person name="Alfaro M."/>
            <person name="Ramirez L."/>
            <person name="Pisabarro A.G."/>
            <person name="Kuo A."/>
            <person name="Tritt A."/>
            <person name="Lipzen A."/>
            <person name="He G."/>
            <person name="Yan M."/>
            <person name="Ng V."/>
            <person name="Cullen D."/>
            <person name="Martin F."/>
            <person name="Rosso M.-N."/>
            <person name="Henrissat B."/>
            <person name="Hibbett D."/>
            <person name="Martinez A.T."/>
            <person name="Grigoriev I.V."/>
        </authorList>
    </citation>
    <scope>NUCLEOTIDE SEQUENCE</scope>
    <source>
        <strain evidence="6">CBS 247.69</strain>
    </source>
</reference>
<evidence type="ECO:0000256" key="4">
    <source>
        <dbReference type="ARBA" id="ARBA00023136"/>
    </source>
</evidence>
<feature type="transmembrane region" description="Helical" evidence="5">
    <location>
        <begin position="328"/>
        <end position="347"/>
    </location>
</feature>
<evidence type="ECO:0000256" key="3">
    <source>
        <dbReference type="ARBA" id="ARBA00022989"/>
    </source>
</evidence>
<feature type="transmembrane region" description="Helical" evidence="5">
    <location>
        <begin position="406"/>
        <end position="427"/>
    </location>
</feature>
<feature type="transmembrane region" description="Helical" evidence="5">
    <location>
        <begin position="167"/>
        <end position="185"/>
    </location>
</feature>
<accession>A0A9P5Y0B8</accession>
<dbReference type="InterPro" id="IPR002293">
    <property type="entry name" value="AA/rel_permease1"/>
</dbReference>
<evidence type="ECO:0000313" key="6">
    <source>
        <dbReference type="EMBL" id="KAF9460354.1"/>
    </source>
</evidence>
<dbReference type="GO" id="GO:0016020">
    <property type="term" value="C:membrane"/>
    <property type="evidence" value="ECO:0007669"/>
    <property type="project" value="UniProtKB-SubCell"/>
</dbReference>
<dbReference type="Gene3D" id="1.20.1740.10">
    <property type="entry name" value="Amino acid/polyamine transporter I"/>
    <property type="match status" value="1"/>
</dbReference>
<sequence>MSSSNSHDIHGYPKDKKFVDSVEISVDVDEVVNPNRRQIGLFSAVFIIFNRIIGTGQQTTEFCALPSVFATPSSILGLSGSVGLSLFMWVIGAIIAAAGMQVYIVWGSAVPKNGGEKNYLEYLFRKPKFLITSVFAANGILLAWAAGNSLVFGEYILRAANKEPGRWTLRLVGFACITFAMLLHGTALKWGLRLQNFLGIVKIGILIFVIITGFVALGGHMKIEKPRNFENAFEGTTASASSFCLSLYNVIWSYIGFSNVNYALAEVKNPKRTIRIAGPLAIGVVTILYMLANIAYFAGASKEEITGSGRLVAALLFRNVYGPRAERALSAIVALSALGNVLSVIFSQGRVNQELGREGILPFSKFWGSNRPFNAPLAGLALHWIICLIVIFALPPGDAYNFVINVISYPLSVINASISFGIIYLAFRPRPDWPRVGIPGLIASAFFGAANVFLFIVPLTKPPPGGEPYIDLPYWTHAVAGWAVFGLGFFYWVLWAQVLPRIGRYRLARSEEVGKDGLTRHTFKRIPL</sequence>
<feature type="transmembrane region" description="Helical" evidence="5">
    <location>
        <begin position="197"/>
        <end position="220"/>
    </location>
</feature>
<comment type="subcellular location">
    <subcellularLocation>
        <location evidence="1">Membrane</location>
        <topology evidence="1">Multi-pass membrane protein</topology>
    </subcellularLocation>
</comment>
<evidence type="ECO:0000256" key="2">
    <source>
        <dbReference type="ARBA" id="ARBA00022692"/>
    </source>
</evidence>
<feature type="transmembrane region" description="Helical" evidence="5">
    <location>
        <begin position="86"/>
        <end position="109"/>
    </location>
</feature>
<dbReference type="InterPro" id="IPR050598">
    <property type="entry name" value="AminoAcid_Transporter"/>
</dbReference>
<feature type="transmembrane region" description="Helical" evidence="5">
    <location>
        <begin position="479"/>
        <end position="499"/>
    </location>
</feature>
<dbReference type="Proteomes" id="UP000807353">
    <property type="component" value="Unassembled WGS sequence"/>
</dbReference>
<dbReference type="PANTHER" id="PTHR11785:SF498">
    <property type="entry name" value="HIGH-AFFINITY METHIONINE PERMEASE"/>
    <property type="match status" value="1"/>
</dbReference>
<organism evidence="6 7">
    <name type="scientific">Collybia nuda</name>
    <dbReference type="NCBI Taxonomy" id="64659"/>
    <lineage>
        <taxon>Eukaryota</taxon>
        <taxon>Fungi</taxon>
        <taxon>Dikarya</taxon>
        <taxon>Basidiomycota</taxon>
        <taxon>Agaricomycotina</taxon>
        <taxon>Agaricomycetes</taxon>
        <taxon>Agaricomycetidae</taxon>
        <taxon>Agaricales</taxon>
        <taxon>Tricholomatineae</taxon>
        <taxon>Clitocybaceae</taxon>
        <taxon>Collybia</taxon>
    </lineage>
</organism>
<feature type="transmembrane region" description="Helical" evidence="5">
    <location>
        <begin position="129"/>
        <end position="147"/>
    </location>
</feature>
<gene>
    <name evidence="6" type="ORF">BDZ94DRAFT_1377785</name>
</gene>